<comment type="caution">
    <text evidence="2">The sequence shown here is derived from an EMBL/GenBank/DDBJ whole genome shotgun (WGS) entry which is preliminary data.</text>
</comment>
<keyword evidence="3" id="KW-1185">Reference proteome</keyword>
<dbReference type="EMBL" id="JABEZW010000001">
    <property type="protein sequence ID" value="MBA0758023.1"/>
    <property type="molecule type" value="Genomic_DNA"/>
</dbReference>
<organism evidence="2 3">
    <name type="scientific">Gossypium trilobum</name>
    <dbReference type="NCBI Taxonomy" id="34281"/>
    <lineage>
        <taxon>Eukaryota</taxon>
        <taxon>Viridiplantae</taxon>
        <taxon>Streptophyta</taxon>
        <taxon>Embryophyta</taxon>
        <taxon>Tracheophyta</taxon>
        <taxon>Spermatophyta</taxon>
        <taxon>Magnoliopsida</taxon>
        <taxon>eudicotyledons</taxon>
        <taxon>Gunneridae</taxon>
        <taxon>Pentapetalae</taxon>
        <taxon>rosids</taxon>
        <taxon>malvids</taxon>
        <taxon>Malvales</taxon>
        <taxon>Malvaceae</taxon>
        <taxon>Malvoideae</taxon>
        <taxon>Gossypium</taxon>
    </lineage>
</organism>
<evidence type="ECO:0000259" key="1">
    <source>
        <dbReference type="Pfam" id="PF26138"/>
    </source>
</evidence>
<dbReference type="Pfam" id="PF26138">
    <property type="entry name" value="DUF8040"/>
    <property type="match status" value="1"/>
</dbReference>
<sequence length="52" mass="5850">MLGIFLYILGTNANVSQCREIFQRSGATISRYFAIVLEKVSRITIDLIALDD</sequence>
<protein>
    <recommendedName>
        <fullName evidence="1">DUF8040 domain-containing protein</fullName>
    </recommendedName>
</protein>
<accession>A0A7J9DBD3</accession>
<name>A0A7J9DBD3_9ROSI</name>
<feature type="domain" description="DUF8040" evidence="1">
    <location>
        <begin position="2"/>
        <end position="41"/>
    </location>
</feature>
<dbReference type="InterPro" id="IPR058353">
    <property type="entry name" value="DUF8040"/>
</dbReference>
<dbReference type="AlphaFoldDB" id="A0A7J9DBD3"/>
<gene>
    <name evidence="2" type="ORF">Gotri_021057</name>
</gene>
<feature type="non-terminal residue" evidence="2">
    <location>
        <position position="52"/>
    </location>
</feature>
<proteinExistence type="predicted"/>
<dbReference type="Proteomes" id="UP000593568">
    <property type="component" value="Unassembled WGS sequence"/>
</dbReference>
<evidence type="ECO:0000313" key="3">
    <source>
        <dbReference type="Proteomes" id="UP000593568"/>
    </source>
</evidence>
<reference evidence="2 3" key="1">
    <citation type="journal article" date="2019" name="Genome Biol. Evol.">
        <title>Insights into the evolution of the New World diploid cottons (Gossypium, subgenus Houzingenia) based on genome sequencing.</title>
        <authorList>
            <person name="Grover C.E."/>
            <person name="Arick M.A. 2nd"/>
            <person name="Thrash A."/>
            <person name="Conover J.L."/>
            <person name="Sanders W.S."/>
            <person name="Peterson D.G."/>
            <person name="Frelichowski J.E."/>
            <person name="Scheffler J.A."/>
            <person name="Scheffler B.E."/>
            <person name="Wendel J.F."/>
        </authorList>
    </citation>
    <scope>NUCLEOTIDE SEQUENCE [LARGE SCALE GENOMIC DNA]</scope>
    <source>
        <strain evidence="2">8</strain>
        <tissue evidence="2">Leaf</tissue>
    </source>
</reference>
<evidence type="ECO:0000313" key="2">
    <source>
        <dbReference type="EMBL" id="MBA0758023.1"/>
    </source>
</evidence>